<dbReference type="Proteomes" id="UP000018143">
    <property type="component" value="Unassembled WGS sequence"/>
</dbReference>
<reference evidence="4 5" key="1">
    <citation type="journal article" date="2013" name="Genome Announc.">
        <title>Draft Genome Sequence of Helicobacter fennelliae Strain MRY12-0050, Isolated from a Bacteremia Patient.</title>
        <authorList>
            <person name="Rimbara E."/>
            <person name="Matsui M."/>
            <person name="Mori S."/>
            <person name="Suzuki S."/>
            <person name="Suzuki M."/>
            <person name="Kim H."/>
            <person name="Sekizuka T."/>
            <person name="Kuroda M."/>
            <person name="Shibayama K."/>
        </authorList>
    </citation>
    <scope>NUCLEOTIDE SEQUENCE [LARGE SCALE GENOMIC DNA]</scope>
    <source>
        <strain evidence="4 5">MRY12-0050</strain>
    </source>
</reference>
<dbReference type="InterPro" id="IPR011055">
    <property type="entry name" value="Dup_hybrid_motif"/>
</dbReference>
<dbReference type="RefSeq" id="WP_023949729.1">
    <property type="nucleotide sequence ID" value="NZ_BASD01000031.1"/>
</dbReference>
<dbReference type="AlphaFoldDB" id="T1DWX8"/>
<keyword evidence="2" id="KW-1133">Transmembrane helix</keyword>
<dbReference type="STRING" id="1325130.HFN_1262"/>
<evidence type="ECO:0000313" key="5">
    <source>
        <dbReference type="Proteomes" id="UP000018143"/>
    </source>
</evidence>
<keyword evidence="2" id="KW-0812">Transmembrane</keyword>
<keyword evidence="2" id="KW-0472">Membrane</keyword>
<evidence type="ECO:0000259" key="3">
    <source>
        <dbReference type="Pfam" id="PF01551"/>
    </source>
</evidence>
<dbReference type="InterPro" id="IPR050570">
    <property type="entry name" value="Cell_wall_metabolism_enzyme"/>
</dbReference>
<gene>
    <name evidence="4" type="ORF">HFN_1262</name>
</gene>
<keyword evidence="5" id="KW-1185">Reference proteome</keyword>
<comment type="caution">
    <text evidence="4">The sequence shown here is derived from an EMBL/GenBank/DDBJ whole genome shotgun (WGS) entry which is preliminary data.</text>
</comment>
<sequence length="469" mass="53307">MMNFSAVLKILIGLVVVLVACFIYTFDFETKPLSLEARIYVDSTTEIPLDEMSAWNPKRKIAIYAQDSVGIKSYKIKATTQDGLVVYDKEEIVLNKPKSIKFWLPKPEVALPNRTKLHYQISVTDWSNANFFSGNTITKHFELTINTKTPVINVIANSNRISYGGSALLVFQVKSVDIKEIQISNGKQFFTPFQFIKDGYYAVILAWPIGNPQFTGTISITDTALNTQKITIPFVRDNSVRYANATIQLKDDFLDSKMDSLMQDIHHTYPSHITNNFDKFKYINETIRLDDEKTITKAMIENPYLDFGLDSWGMWRAFAPLKGYVVVGKFGEKRTYIASDKQKSQSVHLGLDMASIKNDQIIATNRGKVILQQQLGVYGRTLLLYHGFGLSTLYSHLEHFYTTLHQDIASGDILGLTGQSGWAFGDHLHFGVYVQGLSVKNSEWMDQKWVKNNVLDVFEKAKKLIELQQ</sequence>
<feature type="transmembrane region" description="Helical" evidence="2">
    <location>
        <begin position="7"/>
        <end position="26"/>
    </location>
</feature>
<protein>
    <recommendedName>
        <fullName evidence="3">M23ase beta-sheet core domain-containing protein</fullName>
    </recommendedName>
</protein>
<keyword evidence="1" id="KW-0732">Signal</keyword>
<dbReference type="OrthoDB" id="9765786at2"/>
<dbReference type="EMBL" id="BASD01000031">
    <property type="protein sequence ID" value="GAD20018.1"/>
    <property type="molecule type" value="Genomic_DNA"/>
</dbReference>
<proteinExistence type="predicted"/>
<dbReference type="Gene3D" id="2.70.70.10">
    <property type="entry name" value="Glucose Permease (Domain IIA)"/>
    <property type="match status" value="1"/>
</dbReference>
<dbReference type="GO" id="GO:0004222">
    <property type="term" value="F:metalloendopeptidase activity"/>
    <property type="evidence" value="ECO:0007669"/>
    <property type="project" value="TreeGrafter"/>
</dbReference>
<name>T1DWX8_9HELI</name>
<evidence type="ECO:0000256" key="2">
    <source>
        <dbReference type="SAM" id="Phobius"/>
    </source>
</evidence>
<dbReference type="Pfam" id="PF01551">
    <property type="entry name" value="Peptidase_M23"/>
    <property type="match status" value="1"/>
</dbReference>
<dbReference type="CDD" id="cd12797">
    <property type="entry name" value="M23_peptidase"/>
    <property type="match status" value="1"/>
</dbReference>
<dbReference type="PANTHER" id="PTHR21666">
    <property type="entry name" value="PEPTIDASE-RELATED"/>
    <property type="match status" value="1"/>
</dbReference>
<feature type="domain" description="M23ase beta-sheet core" evidence="3">
    <location>
        <begin position="347"/>
        <end position="439"/>
    </location>
</feature>
<dbReference type="InterPro" id="IPR016047">
    <property type="entry name" value="M23ase_b-sheet_dom"/>
</dbReference>
<organism evidence="4 5">
    <name type="scientific">Helicobacter fennelliae MRY12-0050</name>
    <dbReference type="NCBI Taxonomy" id="1325130"/>
    <lineage>
        <taxon>Bacteria</taxon>
        <taxon>Pseudomonadati</taxon>
        <taxon>Campylobacterota</taxon>
        <taxon>Epsilonproteobacteria</taxon>
        <taxon>Campylobacterales</taxon>
        <taxon>Helicobacteraceae</taxon>
        <taxon>Helicobacter</taxon>
    </lineage>
</organism>
<evidence type="ECO:0000256" key="1">
    <source>
        <dbReference type="ARBA" id="ARBA00022729"/>
    </source>
</evidence>
<dbReference type="SUPFAM" id="SSF51261">
    <property type="entry name" value="Duplicated hybrid motif"/>
    <property type="match status" value="1"/>
</dbReference>
<dbReference type="PANTHER" id="PTHR21666:SF289">
    <property type="entry name" value="L-ALA--D-GLU ENDOPEPTIDASE"/>
    <property type="match status" value="1"/>
</dbReference>
<dbReference type="eggNOG" id="COG0739">
    <property type="taxonomic scope" value="Bacteria"/>
</dbReference>
<accession>T1DWX8</accession>
<evidence type="ECO:0000313" key="4">
    <source>
        <dbReference type="EMBL" id="GAD20018.1"/>
    </source>
</evidence>